<dbReference type="PANTHER" id="PTHR30244:SF36">
    <property type="entry name" value="3-OXO-GLUCOSE-6-PHOSPHATE:GLUTAMATE AMINOTRANSFERASE"/>
    <property type="match status" value="1"/>
</dbReference>
<protein>
    <submittedName>
        <fullName evidence="4">dTDP-4-amino-4,6-dideoxygalactose transaminase/acetyltransferase-like isoleucine patch superfamily enzyme</fullName>
    </submittedName>
</protein>
<dbReference type="Gene3D" id="3.90.1150.10">
    <property type="entry name" value="Aspartate Aminotransferase, domain 1"/>
    <property type="match status" value="1"/>
</dbReference>
<dbReference type="EMBL" id="CP043839">
    <property type="protein sequence ID" value="WOF12907.1"/>
    <property type="molecule type" value="Genomic_DNA"/>
</dbReference>
<dbReference type="InterPro" id="IPR000653">
    <property type="entry name" value="DegT/StrS_aminotransferase"/>
</dbReference>
<dbReference type="Gene3D" id="6.20.70.30">
    <property type="match status" value="1"/>
</dbReference>
<sequence length="624" mass="70342">MKFNNINVSIGRNAQIGKNVKIGDNTTIYDNVVIGDNTIIANDCIIGELLNSYYDDIENYKNPETIIGANSLIRSHCIIYAGNKTGNFLGCGHRVTIRDYTKFGNHCSFGTLDDIQGYSEFGDYCRLHSNVHIGQHSKLGNFIFIYPYVIFTNDPTPPSNICIGPKIDDYSQIATGSILLPGIKIGKHCLIGAGSVVGKDVGDYQVVVGVPAKIVKDIREIKDRKTGEAHYSWPYRFTRGMPWAEMGFEEWNKINEKQMIKFLDLQKVTFKYSKEIHEAINKVVDSGWYLQGEENKNFETNYAKYIGTEYCVGVANGLDALVWIFRAYIELGMMRPGDEVIVPANTYIATILSITENGLKPILVEPSIDSYQIDDSKIEGIITSKTRAICIVHLYGQCAYTERIESICKKYNLKLIEDNAQAHGCKFNGKKTGALGDAAGHSFYPGKNLGALGDAGAVTTNDALLAKTIRSLANYGSAEKYVFQYAGRNSRLDEIQAAVLNVKLKHLDEDIQIRKNIAKYYINHIRNSKIILPTVFDDDQHVFHLFTIRCAERDRLQQYLTDNGIQTNIHYPIPPHKQECYKEWNEMSLPITEKIHTEELSLPISPVMSKYEINRIIEVINNFM</sequence>
<dbReference type="InterPro" id="IPR015421">
    <property type="entry name" value="PyrdxlP-dep_Trfase_major"/>
</dbReference>
<name>A0A7X5YB91_9BACT</name>
<dbReference type="Gene3D" id="3.40.640.10">
    <property type="entry name" value="Type I PLP-dependent aspartate aminotransferase-like (Major domain)"/>
    <property type="match status" value="1"/>
</dbReference>
<dbReference type="InterPro" id="IPR011004">
    <property type="entry name" value="Trimer_LpxA-like_sf"/>
</dbReference>
<evidence type="ECO:0000256" key="1">
    <source>
        <dbReference type="ARBA" id="ARBA00022898"/>
    </source>
</evidence>
<keyword evidence="4" id="KW-0808">Transferase</keyword>
<dbReference type="SUPFAM" id="SSF51161">
    <property type="entry name" value="Trimeric LpxA-like enzymes"/>
    <property type="match status" value="1"/>
</dbReference>
<reference evidence="5 7" key="1">
    <citation type="submission" date="2019-09" db="EMBL/GenBank/DDBJ databases">
        <title>Butyricimonas paravirosa DSM 105722 (=214-4 = JCM 18677 = CCUG 65563).</title>
        <authorList>
            <person name="Le Roy T."/>
            <person name="Cani P.D."/>
        </authorList>
    </citation>
    <scope>NUCLEOTIDE SEQUENCE [LARGE SCALE GENOMIC DNA]</scope>
    <source>
        <strain evidence="5 7">DSM 105722</strain>
    </source>
</reference>
<accession>A0A7X5YB91</accession>
<dbReference type="GO" id="GO:0030170">
    <property type="term" value="F:pyridoxal phosphate binding"/>
    <property type="evidence" value="ECO:0007669"/>
    <property type="project" value="TreeGrafter"/>
</dbReference>
<dbReference type="Proteomes" id="UP000576368">
    <property type="component" value="Unassembled WGS sequence"/>
</dbReference>
<dbReference type="Pfam" id="PF01041">
    <property type="entry name" value="DegT_DnrJ_EryC1"/>
    <property type="match status" value="1"/>
</dbReference>
<dbReference type="InterPro" id="IPR001451">
    <property type="entry name" value="Hexapep"/>
</dbReference>
<evidence type="ECO:0000256" key="3">
    <source>
        <dbReference type="RuleBase" id="RU004508"/>
    </source>
</evidence>
<evidence type="ECO:0000313" key="7">
    <source>
        <dbReference type="Proteomes" id="UP001302374"/>
    </source>
</evidence>
<dbReference type="InterPro" id="IPR015424">
    <property type="entry name" value="PyrdxlP-dep_Trfase"/>
</dbReference>
<evidence type="ECO:0000256" key="2">
    <source>
        <dbReference type="ARBA" id="ARBA00037999"/>
    </source>
</evidence>
<reference evidence="4 6" key="2">
    <citation type="submission" date="2020-03" db="EMBL/GenBank/DDBJ databases">
        <title>Genomic Encyclopedia of Type Strains, Phase IV (KMG-IV): sequencing the most valuable type-strain genomes for metagenomic binning, comparative biology and taxonomic classification.</title>
        <authorList>
            <person name="Goeker M."/>
        </authorList>
    </citation>
    <scope>NUCLEOTIDE SEQUENCE [LARGE SCALE GENOMIC DNA]</scope>
    <source>
        <strain evidence="4 6">DSM 105722</strain>
    </source>
</reference>
<dbReference type="PANTHER" id="PTHR30244">
    <property type="entry name" value="TRANSAMINASE"/>
    <property type="match status" value="1"/>
</dbReference>
<dbReference type="Proteomes" id="UP001302374">
    <property type="component" value="Chromosome"/>
</dbReference>
<gene>
    <name evidence="5" type="ORF">F1644_11840</name>
    <name evidence="4" type="ORF">GGR15_000208</name>
</gene>
<organism evidence="4 6">
    <name type="scientific">Butyricimonas paravirosa</name>
    <dbReference type="NCBI Taxonomy" id="1472417"/>
    <lineage>
        <taxon>Bacteria</taxon>
        <taxon>Pseudomonadati</taxon>
        <taxon>Bacteroidota</taxon>
        <taxon>Bacteroidia</taxon>
        <taxon>Bacteroidales</taxon>
        <taxon>Odoribacteraceae</taxon>
        <taxon>Butyricimonas</taxon>
    </lineage>
</organism>
<dbReference type="EMBL" id="JAATLI010000001">
    <property type="protein sequence ID" value="NJC16606.1"/>
    <property type="molecule type" value="Genomic_DNA"/>
</dbReference>
<dbReference type="AlphaFoldDB" id="A0A7X5YB91"/>
<dbReference type="CDD" id="cd00616">
    <property type="entry name" value="AHBA_syn"/>
    <property type="match status" value="1"/>
</dbReference>
<evidence type="ECO:0000313" key="6">
    <source>
        <dbReference type="Proteomes" id="UP000576368"/>
    </source>
</evidence>
<dbReference type="InterPro" id="IPR015422">
    <property type="entry name" value="PyrdxlP-dep_Trfase_small"/>
</dbReference>
<comment type="similarity">
    <text evidence="2 3">Belongs to the DegT/DnrJ/EryC1 family.</text>
</comment>
<keyword evidence="7" id="KW-1185">Reference proteome</keyword>
<evidence type="ECO:0000313" key="4">
    <source>
        <dbReference type="EMBL" id="NJC16606.1"/>
    </source>
</evidence>
<dbReference type="Pfam" id="PF00132">
    <property type="entry name" value="Hexapep"/>
    <property type="match status" value="2"/>
</dbReference>
<dbReference type="Gene3D" id="2.160.10.10">
    <property type="entry name" value="Hexapeptide repeat proteins"/>
    <property type="match status" value="1"/>
</dbReference>
<dbReference type="GO" id="GO:0008483">
    <property type="term" value="F:transaminase activity"/>
    <property type="evidence" value="ECO:0007669"/>
    <property type="project" value="TreeGrafter"/>
</dbReference>
<proteinExistence type="inferred from homology"/>
<keyword evidence="1 3" id="KW-0663">Pyridoxal phosphate</keyword>
<dbReference type="SUPFAM" id="SSF53383">
    <property type="entry name" value="PLP-dependent transferases"/>
    <property type="match status" value="1"/>
</dbReference>
<dbReference type="GO" id="GO:0000271">
    <property type="term" value="P:polysaccharide biosynthetic process"/>
    <property type="evidence" value="ECO:0007669"/>
    <property type="project" value="TreeGrafter"/>
</dbReference>
<dbReference type="CDD" id="cd03358">
    <property type="entry name" value="LbH_WxcM_N_like"/>
    <property type="match status" value="1"/>
</dbReference>
<evidence type="ECO:0000313" key="5">
    <source>
        <dbReference type="EMBL" id="WOF12907.1"/>
    </source>
</evidence>